<dbReference type="SMART" id="SM00382">
    <property type="entry name" value="AAA"/>
    <property type="match status" value="1"/>
</dbReference>
<sequence length="452" mass="51999">MMENLEELQQLNKELENIFEYSFEGILLTDAEANILKLNKVSASFMGLSREEALTKNIKKLEEEGFFSPSAVVKVIEKGHPIEIIQKGINGRYVYARAKPIYDDQGNMIRVISFTRDLTEIMALRQLVEEMEDELNQYKRNVHHESNIEGIISRSEEMKKTLYQVRKIATINSDVLLLGETGVGKSEIAKVIHQLSDRKEQPFYIINCATLPESLIEVELFGYTGGMFTGGNPDGKKGIFEIANGGTLFLDEIGELPIHLQARLLHVLQEKQFRPVGTLTQLDIDVRVISATNQDLKKSVEEGTFRRDLYHRLNIFPITIPPLKDRKEDIMVLTHRFLEQHNKTYNKQVRLSPKVLETFLSYEWEGNVRELRNLIERLVVIVDDPIVKMQDLPEHMQTIVHPKKDMTLPEILNQVEKNIITEMYEEEGSSYKVAERLGISQSAASRKIKKYI</sequence>
<dbReference type="InterPro" id="IPR003593">
    <property type="entry name" value="AAA+_ATPase"/>
</dbReference>
<dbReference type="InterPro" id="IPR009057">
    <property type="entry name" value="Homeodomain-like_sf"/>
</dbReference>
<dbReference type="Pfam" id="PF25601">
    <property type="entry name" value="AAA_lid_14"/>
    <property type="match status" value="1"/>
</dbReference>
<dbReference type="PROSITE" id="PS00675">
    <property type="entry name" value="SIGMA54_INTERACT_1"/>
    <property type="match status" value="1"/>
</dbReference>
<dbReference type="Gene3D" id="1.10.8.60">
    <property type="match status" value="1"/>
</dbReference>
<evidence type="ECO:0000256" key="5">
    <source>
        <dbReference type="SAM" id="Coils"/>
    </source>
</evidence>
<dbReference type="PROSITE" id="PS50113">
    <property type="entry name" value="PAC"/>
    <property type="match status" value="1"/>
</dbReference>
<gene>
    <name evidence="9" type="ORF">D4T97_010590</name>
</gene>
<dbReference type="Gene3D" id="3.40.50.300">
    <property type="entry name" value="P-loop containing nucleotide triphosphate hydrolases"/>
    <property type="match status" value="1"/>
</dbReference>
<dbReference type="NCBIfam" id="TIGR00229">
    <property type="entry name" value="sensory_box"/>
    <property type="match status" value="1"/>
</dbReference>
<feature type="coiled-coil region" evidence="5">
    <location>
        <begin position="121"/>
        <end position="148"/>
    </location>
</feature>
<keyword evidence="3" id="KW-0067">ATP-binding</keyword>
<evidence type="ECO:0000256" key="2">
    <source>
        <dbReference type="ARBA" id="ARBA00022797"/>
    </source>
</evidence>
<evidence type="ECO:0000259" key="6">
    <source>
        <dbReference type="PROSITE" id="PS50045"/>
    </source>
</evidence>
<keyword evidence="5" id="KW-0175">Coiled coil</keyword>
<dbReference type="InterPro" id="IPR058031">
    <property type="entry name" value="AAA_lid_NorR"/>
</dbReference>
<evidence type="ECO:0000256" key="1">
    <source>
        <dbReference type="ARBA" id="ARBA00022741"/>
    </source>
</evidence>
<proteinExistence type="predicted"/>
<evidence type="ECO:0000256" key="4">
    <source>
        <dbReference type="ARBA" id="ARBA00029500"/>
    </source>
</evidence>
<evidence type="ECO:0000313" key="10">
    <source>
        <dbReference type="Proteomes" id="UP000287156"/>
    </source>
</evidence>
<dbReference type="InterPro" id="IPR035965">
    <property type="entry name" value="PAS-like_dom_sf"/>
</dbReference>
<dbReference type="PANTHER" id="PTHR32071">
    <property type="entry name" value="TRANSCRIPTIONAL REGULATORY PROTEIN"/>
    <property type="match status" value="1"/>
</dbReference>
<dbReference type="FunFam" id="3.40.50.300:FF:000006">
    <property type="entry name" value="DNA-binding transcriptional regulator NtrC"/>
    <property type="match status" value="1"/>
</dbReference>
<dbReference type="Gene3D" id="3.30.450.20">
    <property type="entry name" value="PAS domain"/>
    <property type="match status" value="1"/>
</dbReference>
<dbReference type="PANTHER" id="PTHR32071:SF57">
    <property type="entry name" value="C4-DICARBOXYLATE TRANSPORT TRANSCRIPTIONAL REGULATORY PROTEIN DCTD"/>
    <property type="match status" value="1"/>
</dbReference>
<dbReference type="InterPro" id="IPR030828">
    <property type="entry name" value="HTH_TyrR"/>
</dbReference>
<dbReference type="InterPro" id="IPR000700">
    <property type="entry name" value="PAS-assoc_C"/>
</dbReference>
<dbReference type="InterPro" id="IPR025943">
    <property type="entry name" value="Sigma_54_int_dom_ATP-bd_2"/>
</dbReference>
<evidence type="ECO:0000259" key="7">
    <source>
        <dbReference type="PROSITE" id="PS50112"/>
    </source>
</evidence>
<dbReference type="Gene3D" id="1.10.10.60">
    <property type="entry name" value="Homeodomain-like"/>
    <property type="match status" value="1"/>
</dbReference>
<feature type="domain" description="Sigma-54 factor interaction" evidence="6">
    <location>
        <begin position="151"/>
        <end position="380"/>
    </location>
</feature>
<dbReference type="SUPFAM" id="SSF52540">
    <property type="entry name" value="P-loop containing nucleoside triphosphate hydrolases"/>
    <property type="match status" value="1"/>
</dbReference>
<dbReference type="GO" id="GO:0003677">
    <property type="term" value="F:DNA binding"/>
    <property type="evidence" value="ECO:0007669"/>
    <property type="project" value="UniProtKB-KW"/>
</dbReference>
<dbReference type="CDD" id="cd00130">
    <property type="entry name" value="PAS"/>
    <property type="match status" value="1"/>
</dbReference>
<protein>
    <recommendedName>
        <fullName evidence="4">HTH-type transcriptional regulatory protein TyrR</fullName>
    </recommendedName>
</protein>
<keyword evidence="2" id="KW-0058">Aromatic hydrocarbons catabolism</keyword>
<reference evidence="9" key="1">
    <citation type="submission" date="2018-12" db="EMBL/GenBank/DDBJ databases">
        <authorList>
            <person name="Sun L."/>
            <person name="Chen Z."/>
        </authorList>
    </citation>
    <scope>NUCLEOTIDE SEQUENCE [LARGE SCALE GENOMIC DNA]</scope>
    <source>
        <strain evidence="9">3-2-2</strain>
    </source>
</reference>
<dbReference type="InterPro" id="IPR027417">
    <property type="entry name" value="P-loop_NTPase"/>
</dbReference>
<evidence type="ECO:0000256" key="3">
    <source>
        <dbReference type="ARBA" id="ARBA00022840"/>
    </source>
</evidence>
<dbReference type="AlphaFoldDB" id="A0A429XZ85"/>
<comment type="caution">
    <text evidence="9">The sequence shown here is derived from an EMBL/GenBank/DDBJ whole genome shotgun (WGS) entry which is preliminary data.</text>
</comment>
<dbReference type="PROSITE" id="PS00676">
    <property type="entry name" value="SIGMA54_INTERACT_2"/>
    <property type="match status" value="1"/>
</dbReference>
<dbReference type="EMBL" id="QYTV02000004">
    <property type="protein sequence ID" value="RST74121.1"/>
    <property type="molecule type" value="Genomic_DNA"/>
</dbReference>
<dbReference type="PROSITE" id="PS50045">
    <property type="entry name" value="SIGMA54_INTERACT_4"/>
    <property type="match status" value="1"/>
</dbReference>
<dbReference type="InterPro" id="IPR013767">
    <property type="entry name" value="PAS_fold"/>
</dbReference>
<dbReference type="InterPro" id="IPR002078">
    <property type="entry name" value="Sigma_54_int"/>
</dbReference>
<dbReference type="OrthoDB" id="9771372at2"/>
<name>A0A429XZ85_9BACI</name>
<dbReference type="InterPro" id="IPR025662">
    <property type="entry name" value="Sigma_54_int_dom_ATP-bd_1"/>
</dbReference>
<accession>A0A429XZ85</accession>
<dbReference type="SUPFAM" id="SSF55785">
    <property type="entry name" value="PYP-like sensor domain (PAS domain)"/>
    <property type="match status" value="1"/>
</dbReference>
<dbReference type="CDD" id="cd00009">
    <property type="entry name" value="AAA"/>
    <property type="match status" value="1"/>
</dbReference>
<keyword evidence="10" id="KW-1185">Reference proteome</keyword>
<feature type="domain" description="PAC" evidence="8">
    <location>
        <begin position="78"/>
        <end position="130"/>
    </location>
</feature>
<dbReference type="InterPro" id="IPR000014">
    <property type="entry name" value="PAS"/>
</dbReference>
<dbReference type="PROSITE" id="PS50112">
    <property type="entry name" value="PAS"/>
    <property type="match status" value="1"/>
</dbReference>
<dbReference type="SMART" id="SM00091">
    <property type="entry name" value="PAS"/>
    <property type="match status" value="1"/>
</dbReference>
<evidence type="ECO:0000313" key="9">
    <source>
        <dbReference type="EMBL" id="RST74121.1"/>
    </source>
</evidence>
<dbReference type="Pfam" id="PF00158">
    <property type="entry name" value="Sigma54_activat"/>
    <property type="match status" value="1"/>
</dbReference>
<dbReference type="SUPFAM" id="SSF46689">
    <property type="entry name" value="Homeodomain-like"/>
    <property type="match status" value="1"/>
</dbReference>
<dbReference type="Proteomes" id="UP000287156">
    <property type="component" value="Unassembled WGS sequence"/>
</dbReference>
<keyword evidence="1" id="KW-0547">Nucleotide-binding</keyword>
<organism evidence="9 10">
    <name type="scientific">Siminovitchia acidinfaciens</name>
    <dbReference type="NCBI Taxonomy" id="2321395"/>
    <lineage>
        <taxon>Bacteria</taxon>
        <taxon>Bacillati</taxon>
        <taxon>Bacillota</taxon>
        <taxon>Bacilli</taxon>
        <taxon>Bacillales</taxon>
        <taxon>Bacillaceae</taxon>
        <taxon>Siminovitchia</taxon>
    </lineage>
</organism>
<feature type="domain" description="PAS" evidence="7">
    <location>
        <begin position="11"/>
        <end position="57"/>
    </location>
</feature>
<evidence type="ECO:0000259" key="8">
    <source>
        <dbReference type="PROSITE" id="PS50113"/>
    </source>
</evidence>
<dbReference type="Pfam" id="PF18024">
    <property type="entry name" value="HTH_50"/>
    <property type="match status" value="1"/>
</dbReference>
<dbReference type="Pfam" id="PF00989">
    <property type="entry name" value="PAS"/>
    <property type="match status" value="1"/>
</dbReference>
<dbReference type="GO" id="GO:0006355">
    <property type="term" value="P:regulation of DNA-templated transcription"/>
    <property type="evidence" value="ECO:0007669"/>
    <property type="project" value="InterPro"/>
</dbReference>
<dbReference type="GO" id="GO:0005524">
    <property type="term" value="F:ATP binding"/>
    <property type="evidence" value="ECO:0007669"/>
    <property type="project" value="UniProtKB-KW"/>
</dbReference>